<evidence type="ECO:0000313" key="1">
    <source>
        <dbReference type="EMBL" id="RMU32290.1"/>
    </source>
</evidence>
<proteinExistence type="predicted"/>
<sequence length="95" mass="10353">MSLIDDHHCEAASVPHKIAQTFVVDDDPACLRIEGLQGNLSLWKHHQDLALPVDDQAVEHNHQNGFALCTDTGGNHRLARFAQPHVVGQQCAGAL</sequence>
<protein>
    <submittedName>
        <fullName evidence="1">Uncharacterized protein</fullName>
    </submittedName>
</protein>
<reference evidence="1 2" key="1">
    <citation type="submission" date="2018-08" db="EMBL/GenBank/DDBJ databases">
        <title>Recombination of ecologically and evolutionarily significant loci maintains genetic cohesion in the Pseudomonas syringae species complex.</title>
        <authorList>
            <person name="Dillon M."/>
            <person name="Thakur S."/>
            <person name="Almeida R.N.D."/>
            <person name="Weir B.S."/>
            <person name="Guttman D.S."/>
        </authorList>
    </citation>
    <scope>NUCLEOTIDE SEQUENCE [LARGE SCALE GENOMIC DNA]</scope>
    <source>
        <strain evidence="1 2">ICMP 9749</strain>
    </source>
</reference>
<gene>
    <name evidence="1" type="ORF">ALP32_200396</name>
</gene>
<name>A0A3M5TFD9_9PSED</name>
<accession>A0A3M5TFD9</accession>
<dbReference type="EMBL" id="RBTX01000381">
    <property type="protein sequence ID" value="RMU32290.1"/>
    <property type="molecule type" value="Genomic_DNA"/>
</dbReference>
<comment type="caution">
    <text evidence="1">The sequence shown here is derived from an EMBL/GenBank/DDBJ whole genome shotgun (WGS) entry which is preliminary data.</text>
</comment>
<dbReference type="AlphaFoldDB" id="A0A3M5TFD9"/>
<dbReference type="Proteomes" id="UP000281514">
    <property type="component" value="Unassembled WGS sequence"/>
</dbReference>
<evidence type="ECO:0000313" key="2">
    <source>
        <dbReference type="Proteomes" id="UP000281514"/>
    </source>
</evidence>
<organism evidence="1 2">
    <name type="scientific">Pseudomonas avellanae</name>
    <dbReference type="NCBI Taxonomy" id="46257"/>
    <lineage>
        <taxon>Bacteria</taxon>
        <taxon>Pseudomonadati</taxon>
        <taxon>Pseudomonadota</taxon>
        <taxon>Gammaproteobacteria</taxon>
        <taxon>Pseudomonadales</taxon>
        <taxon>Pseudomonadaceae</taxon>
        <taxon>Pseudomonas</taxon>
    </lineage>
</organism>